<evidence type="ECO:0000313" key="2">
    <source>
        <dbReference type="Proteomes" id="UP001596161"/>
    </source>
</evidence>
<proteinExistence type="predicted"/>
<keyword evidence="2" id="KW-1185">Reference proteome</keyword>
<gene>
    <name evidence="1" type="ORF">ACFPIB_02625</name>
</gene>
<dbReference type="Gene3D" id="3.40.50.300">
    <property type="entry name" value="P-loop containing nucleotide triphosphate hydrolases"/>
    <property type="match status" value="1"/>
</dbReference>
<accession>A0ABW0E7K2</accession>
<sequence>MDQLTITPVATLTLIKNLLAAWHENDINYCHWKSNEHLAASMTGDTDLDVLFDADQKEKTIETLHALGFKRFHSISQKEYKDIEDFLGLDLESGKVIHVHAHFRLTMGEMYLKGYQLNFENKILETRYFNEAFGIYCSSPAFELILLYIREALKLRHRDQGMMYFFNKVKYTGNTQVEYEWLRKQAKNKDIEIILKSIFRNYEPIYQFITGPFNRRELLKLAALIREEFRNNRLHSPLKALALRWYREVTVKVSRKLARLLNQPILAQRINPRGGMVVAVIGADGSGKSTVTANLQATFRQKLDVYRIYYGRGDGRISLPRKVLQAFKKAKPSAAEKKAENAMVSGKKSGLMANIYKCLEALLVATEKSNNLKRMQKARAKGMLVICDRFPQNQLMGYNDGPLLHHLIKSGNALFKALAKYEASIYARAENTPPDAIIKLIAAAEVVEARKPGETSLEKLETKIAGIKKLQFGKTCKTITIDATQPLQQVLTTVKQNIWENYP</sequence>
<evidence type="ECO:0000313" key="1">
    <source>
        <dbReference type="EMBL" id="MFC5269488.1"/>
    </source>
</evidence>
<dbReference type="Proteomes" id="UP001596161">
    <property type="component" value="Unassembled WGS sequence"/>
</dbReference>
<comment type="caution">
    <text evidence="1">The sequence shown here is derived from an EMBL/GenBank/DDBJ whole genome shotgun (WGS) entry which is preliminary data.</text>
</comment>
<dbReference type="InterPro" id="IPR027417">
    <property type="entry name" value="P-loop_NTPase"/>
</dbReference>
<dbReference type="EMBL" id="JBHSKT010000001">
    <property type="protein sequence ID" value="MFC5269488.1"/>
    <property type="molecule type" value="Genomic_DNA"/>
</dbReference>
<protein>
    <recommendedName>
        <fullName evidence="3">Thymidylate kinase</fullName>
    </recommendedName>
</protein>
<dbReference type="SUPFAM" id="SSF52540">
    <property type="entry name" value="P-loop containing nucleoside triphosphate hydrolases"/>
    <property type="match status" value="1"/>
</dbReference>
<evidence type="ECO:0008006" key="3">
    <source>
        <dbReference type="Google" id="ProtNLM"/>
    </source>
</evidence>
<dbReference type="RefSeq" id="WP_378015865.1">
    <property type="nucleotide sequence ID" value="NZ_JBHSKT010000001.1"/>
</dbReference>
<reference evidence="2" key="1">
    <citation type="journal article" date="2019" name="Int. J. Syst. Evol. Microbiol.">
        <title>The Global Catalogue of Microorganisms (GCM) 10K type strain sequencing project: providing services to taxonomists for standard genome sequencing and annotation.</title>
        <authorList>
            <consortium name="The Broad Institute Genomics Platform"/>
            <consortium name="The Broad Institute Genome Sequencing Center for Infectious Disease"/>
            <person name="Wu L."/>
            <person name="Ma J."/>
        </authorList>
    </citation>
    <scope>NUCLEOTIDE SEQUENCE [LARGE SCALE GENOMIC DNA]</scope>
    <source>
        <strain evidence="2">KACC 12602</strain>
    </source>
</reference>
<organism evidence="1 2">
    <name type="scientific">Adhaeribacter terreus</name>
    <dbReference type="NCBI Taxonomy" id="529703"/>
    <lineage>
        <taxon>Bacteria</taxon>
        <taxon>Pseudomonadati</taxon>
        <taxon>Bacteroidota</taxon>
        <taxon>Cytophagia</taxon>
        <taxon>Cytophagales</taxon>
        <taxon>Hymenobacteraceae</taxon>
        <taxon>Adhaeribacter</taxon>
    </lineage>
</organism>
<name>A0ABW0E7K2_9BACT</name>